<dbReference type="EMBL" id="JAJEWP010000001">
    <property type="protein sequence ID" value="MCC2615661.1"/>
    <property type="molecule type" value="Genomic_DNA"/>
</dbReference>
<dbReference type="Proteomes" id="UP001520878">
    <property type="component" value="Unassembled WGS sequence"/>
</dbReference>
<reference evidence="3 4" key="1">
    <citation type="submission" date="2021-10" db="EMBL/GenBank/DDBJ databases">
        <title>Draft genome of Aestuariibacter halophilus JC2043.</title>
        <authorList>
            <person name="Emsley S.A."/>
            <person name="Pfannmuller K.M."/>
            <person name="Ushijima B."/>
            <person name="Saw J.H."/>
            <person name="Videau P."/>
        </authorList>
    </citation>
    <scope>NUCLEOTIDE SEQUENCE [LARGE SCALE GENOMIC DNA]</scope>
    <source>
        <strain evidence="3 4">JC2043</strain>
    </source>
</reference>
<evidence type="ECO:0000256" key="1">
    <source>
        <dbReference type="ARBA" id="ARBA00022729"/>
    </source>
</evidence>
<accession>A0ABS8G8Y0</accession>
<protein>
    <submittedName>
        <fullName evidence="3">DUF3862 domain-containing protein</fullName>
    </submittedName>
</protein>
<organism evidence="3 4">
    <name type="scientific">Fluctibacter halophilus</name>
    <dbReference type="NCBI Taxonomy" id="226011"/>
    <lineage>
        <taxon>Bacteria</taxon>
        <taxon>Pseudomonadati</taxon>
        <taxon>Pseudomonadota</taxon>
        <taxon>Gammaproteobacteria</taxon>
        <taxon>Alteromonadales</taxon>
        <taxon>Alteromonadaceae</taxon>
        <taxon>Fluctibacter</taxon>
    </lineage>
</organism>
<name>A0ABS8G8Y0_9ALTE</name>
<feature type="signal peptide" evidence="2">
    <location>
        <begin position="1"/>
        <end position="18"/>
    </location>
</feature>
<evidence type="ECO:0000313" key="4">
    <source>
        <dbReference type="Proteomes" id="UP001520878"/>
    </source>
</evidence>
<sequence>MQKRSSLFLALSLSLLLAGCSKLTLTNYDQLKMGMTLQEVEDIIGGADSCENTMGAMSCLWGSEDGTYIKISFVADSAVTFSHDGLK</sequence>
<gene>
    <name evidence="3" type="ORF">LJ739_05355</name>
</gene>
<keyword evidence="1 2" id="KW-0732">Signal</keyword>
<comment type="caution">
    <text evidence="3">The sequence shown here is derived from an EMBL/GenBank/DDBJ whole genome shotgun (WGS) entry which is preliminary data.</text>
</comment>
<evidence type="ECO:0000313" key="3">
    <source>
        <dbReference type="EMBL" id="MCC2615661.1"/>
    </source>
</evidence>
<evidence type="ECO:0000256" key="2">
    <source>
        <dbReference type="SAM" id="SignalP"/>
    </source>
</evidence>
<feature type="chain" id="PRO_5045050717" evidence="2">
    <location>
        <begin position="19"/>
        <end position="87"/>
    </location>
</feature>
<proteinExistence type="predicted"/>
<dbReference type="PROSITE" id="PS51257">
    <property type="entry name" value="PROKAR_LIPOPROTEIN"/>
    <property type="match status" value="1"/>
</dbReference>
<dbReference type="RefSeq" id="WP_229157779.1">
    <property type="nucleotide sequence ID" value="NZ_JAJEWP010000001.1"/>
</dbReference>
<keyword evidence="4" id="KW-1185">Reference proteome</keyword>
<dbReference type="InterPro" id="IPR037873">
    <property type="entry name" value="BamE-like"/>
</dbReference>
<dbReference type="Gene3D" id="3.30.1450.10">
    <property type="match status" value="1"/>
</dbReference>